<evidence type="ECO:0000313" key="6">
    <source>
        <dbReference type="EMBL" id="TQL82094.1"/>
    </source>
</evidence>
<reference evidence="6 7" key="1">
    <citation type="submission" date="2019-06" db="EMBL/GenBank/DDBJ databases">
        <title>Sequencing the genomes of 1000 actinobacteria strains.</title>
        <authorList>
            <person name="Klenk H.-P."/>
        </authorList>
    </citation>
    <scope>NUCLEOTIDE SEQUENCE [LARGE SCALE GENOMIC DNA]</scope>
    <source>
        <strain evidence="6 7">DSM 20169</strain>
    </source>
</reference>
<dbReference type="AlphaFoldDB" id="A0A543BB78"/>
<dbReference type="InterPro" id="IPR011075">
    <property type="entry name" value="TetR_C"/>
</dbReference>
<dbReference type="PANTHER" id="PTHR30055:SF148">
    <property type="entry name" value="TETR-FAMILY TRANSCRIPTIONAL REGULATOR"/>
    <property type="match status" value="1"/>
</dbReference>
<dbReference type="SUPFAM" id="SSF46689">
    <property type="entry name" value="Homeodomain-like"/>
    <property type="match status" value="1"/>
</dbReference>
<dbReference type="EMBL" id="VFOX01000002">
    <property type="protein sequence ID" value="TQL82094.1"/>
    <property type="molecule type" value="Genomic_DNA"/>
</dbReference>
<dbReference type="Pfam" id="PF00440">
    <property type="entry name" value="TetR_N"/>
    <property type="match status" value="1"/>
</dbReference>
<dbReference type="PRINTS" id="PR00455">
    <property type="entry name" value="HTHTETR"/>
</dbReference>
<evidence type="ECO:0000313" key="7">
    <source>
        <dbReference type="Proteomes" id="UP000317209"/>
    </source>
</evidence>
<dbReference type="SUPFAM" id="SSF48498">
    <property type="entry name" value="Tetracyclin repressor-like, C-terminal domain"/>
    <property type="match status" value="1"/>
</dbReference>
<feature type="domain" description="HTH tetR-type" evidence="5">
    <location>
        <begin position="18"/>
        <end position="78"/>
    </location>
</feature>
<keyword evidence="1" id="KW-0805">Transcription regulation</keyword>
<dbReference type="InterPro" id="IPR001647">
    <property type="entry name" value="HTH_TetR"/>
</dbReference>
<evidence type="ECO:0000256" key="2">
    <source>
        <dbReference type="ARBA" id="ARBA00023125"/>
    </source>
</evidence>
<feature type="DNA-binding region" description="H-T-H motif" evidence="4">
    <location>
        <begin position="41"/>
        <end position="60"/>
    </location>
</feature>
<dbReference type="GO" id="GO:0000976">
    <property type="term" value="F:transcription cis-regulatory region binding"/>
    <property type="evidence" value="ECO:0007669"/>
    <property type="project" value="TreeGrafter"/>
</dbReference>
<keyword evidence="7" id="KW-1185">Reference proteome</keyword>
<evidence type="ECO:0000256" key="3">
    <source>
        <dbReference type="ARBA" id="ARBA00023163"/>
    </source>
</evidence>
<dbReference type="InterPro" id="IPR036271">
    <property type="entry name" value="Tet_transcr_reg_TetR-rel_C_sf"/>
</dbReference>
<dbReference type="Pfam" id="PF16859">
    <property type="entry name" value="TetR_C_11"/>
    <property type="match status" value="1"/>
</dbReference>
<comment type="caution">
    <text evidence="6">The sequence shown here is derived from an EMBL/GenBank/DDBJ whole genome shotgun (WGS) entry which is preliminary data.</text>
</comment>
<accession>A0A543BB78</accession>
<proteinExistence type="predicted"/>
<name>A0A543BB78_9MICO</name>
<dbReference type="PANTHER" id="PTHR30055">
    <property type="entry name" value="HTH-TYPE TRANSCRIPTIONAL REGULATOR RUTR"/>
    <property type="match status" value="1"/>
</dbReference>
<evidence type="ECO:0000256" key="4">
    <source>
        <dbReference type="PROSITE-ProRule" id="PRU00335"/>
    </source>
</evidence>
<sequence>MFQCTPEYARKVPRPRSEKARQSVLDAMRAALSAGGYEAVTIEGLAESAGVSKQTIYRWWGSKAAILGEALVEGSVPGADVAVPMTSDLGVDLRAWFSAMSAGLARPEGVALARALIEVTAADHALGLVLNERLAAPIREWVTERVARGRAAGDVRSDVDAAAIADQFIAMASYAALIGQPLSPERVEETVVRLLRGIAAGSRP</sequence>
<dbReference type="GO" id="GO:0003700">
    <property type="term" value="F:DNA-binding transcription factor activity"/>
    <property type="evidence" value="ECO:0007669"/>
    <property type="project" value="TreeGrafter"/>
</dbReference>
<dbReference type="Gene3D" id="1.10.10.60">
    <property type="entry name" value="Homeodomain-like"/>
    <property type="match status" value="1"/>
</dbReference>
<organism evidence="6 7">
    <name type="scientific">Microbacterium saperdae</name>
    <dbReference type="NCBI Taxonomy" id="69368"/>
    <lineage>
        <taxon>Bacteria</taxon>
        <taxon>Bacillati</taxon>
        <taxon>Actinomycetota</taxon>
        <taxon>Actinomycetes</taxon>
        <taxon>Micrococcales</taxon>
        <taxon>Microbacteriaceae</taxon>
        <taxon>Microbacterium</taxon>
    </lineage>
</organism>
<dbReference type="InterPro" id="IPR009057">
    <property type="entry name" value="Homeodomain-like_sf"/>
</dbReference>
<keyword evidence="2 4" id="KW-0238">DNA-binding</keyword>
<dbReference type="InterPro" id="IPR050109">
    <property type="entry name" value="HTH-type_TetR-like_transc_reg"/>
</dbReference>
<evidence type="ECO:0000259" key="5">
    <source>
        <dbReference type="PROSITE" id="PS50977"/>
    </source>
</evidence>
<keyword evidence="3" id="KW-0804">Transcription</keyword>
<dbReference type="Gene3D" id="1.10.357.10">
    <property type="entry name" value="Tetracycline Repressor, domain 2"/>
    <property type="match status" value="1"/>
</dbReference>
<dbReference type="PROSITE" id="PS50977">
    <property type="entry name" value="HTH_TETR_2"/>
    <property type="match status" value="1"/>
</dbReference>
<protein>
    <submittedName>
        <fullName evidence="6">TetR family transcriptional regulator</fullName>
    </submittedName>
</protein>
<dbReference type="Proteomes" id="UP000317209">
    <property type="component" value="Unassembled WGS sequence"/>
</dbReference>
<evidence type="ECO:0000256" key="1">
    <source>
        <dbReference type="ARBA" id="ARBA00023015"/>
    </source>
</evidence>
<gene>
    <name evidence="6" type="ORF">FB560_3576</name>
</gene>